<dbReference type="Gene3D" id="1.20.5.420">
    <property type="entry name" value="Immunoglobulin FC, subunit C"/>
    <property type="match status" value="1"/>
</dbReference>
<feature type="coiled-coil region" evidence="9">
    <location>
        <begin position="50"/>
        <end position="84"/>
    </location>
</feature>
<evidence type="ECO:0000259" key="12">
    <source>
        <dbReference type="Pfam" id="PF18097"/>
    </source>
</evidence>
<organism evidence="13 14">
    <name type="scientific">Candida boidinii</name>
    <name type="common">Yeast</name>
    <dbReference type="NCBI Taxonomy" id="5477"/>
    <lineage>
        <taxon>Eukaryota</taxon>
        <taxon>Fungi</taxon>
        <taxon>Dikarya</taxon>
        <taxon>Ascomycota</taxon>
        <taxon>Saccharomycotina</taxon>
        <taxon>Pichiomycetes</taxon>
        <taxon>Pichiales</taxon>
        <taxon>Pichiaceae</taxon>
        <taxon>Ogataea</taxon>
        <taxon>Ogataea/Candida clade</taxon>
    </lineage>
</organism>
<feature type="compositionally biased region" description="Polar residues" evidence="10">
    <location>
        <begin position="224"/>
        <end position="251"/>
    </location>
</feature>
<name>A0A9W6WG04_CANBO</name>
<keyword evidence="7" id="KW-0653">Protein transport</keyword>
<feature type="region of interest" description="Disordered" evidence="10">
    <location>
        <begin position="400"/>
        <end position="419"/>
    </location>
</feature>
<evidence type="ECO:0000256" key="3">
    <source>
        <dbReference type="ARBA" id="ARBA00007895"/>
    </source>
</evidence>
<evidence type="ECO:0000256" key="4">
    <source>
        <dbReference type="ARBA" id="ARBA00022448"/>
    </source>
</evidence>
<evidence type="ECO:0000256" key="1">
    <source>
        <dbReference type="ARBA" id="ARBA00004481"/>
    </source>
</evidence>
<gene>
    <name evidence="13" type="ORF">Cboi02_000234200</name>
</gene>
<keyword evidence="4" id="KW-0813">Transport</keyword>
<dbReference type="Proteomes" id="UP001165120">
    <property type="component" value="Unassembled WGS sequence"/>
</dbReference>
<feature type="compositionally biased region" description="Basic and acidic residues" evidence="10">
    <location>
        <begin position="180"/>
        <end position="191"/>
    </location>
</feature>
<dbReference type="PANTHER" id="PTHR46009">
    <property type="entry name" value="VACUOLAR PROTEIN SORTING-ASSOCIATED PROTEIN VTA1 HOMOLOG"/>
    <property type="match status" value="1"/>
</dbReference>
<evidence type="ECO:0000256" key="6">
    <source>
        <dbReference type="ARBA" id="ARBA00022753"/>
    </source>
</evidence>
<proteinExistence type="inferred from homology"/>
<evidence type="ECO:0000256" key="5">
    <source>
        <dbReference type="ARBA" id="ARBA00022490"/>
    </source>
</evidence>
<dbReference type="GO" id="GO:0010008">
    <property type="term" value="C:endosome membrane"/>
    <property type="evidence" value="ECO:0007669"/>
    <property type="project" value="UniProtKB-SubCell"/>
</dbReference>
<reference evidence="13" key="1">
    <citation type="submission" date="2023-04" db="EMBL/GenBank/DDBJ databases">
        <title>Candida boidinii NBRC 10035.</title>
        <authorList>
            <person name="Ichikawa N."/>
            <person name="Sato H."/>
            <person name="Tonouchi N."/>
        </authorList>
    </citation>
    <scope>NUCLEOTIDE SEQUENCE</scope>
    <source>
        <strain evidence="13">NBRC 10035</strain>
    </source>
</reference>
<comment type="subcellular location">
    <subcellularLocation>
        <location evidence="2">Cytoplasm</location>
    </subcellularLocation>
    <subcellularLocation>
        <location evidence="1">Endosome membrane</location>
        <topology evidence="1">Peripheral membrane protein</topology>
    </subcellularLocation>
</comment>
<dbReference type="GO" id="GO:0015031">
    <property type="term" value="P:protein transport"/>
    <property type="evidence" value="ECO:0007669"/>
    <property type="project" value="UniProtKB-KW"/>
</dbReference>
<keyword evidence="9" id="KW-0175">Coiled coil</keyword>
<evidence type="ECO:0000256" key="10">
    <source>
        <dbReference type="SAM" id="MobiDB-lite"/>
    </source>
</evidence>
<feature type="compositionally biased region" description="Low complexity" evidence="10">
    <location>
        <begin position="346"/>
        <end position="357"/>
    </location>
</feature>
<feature type="compositionally biased region" description="Acidic residues" evidence="10">
    <location>
        <begin position="192"/>
        <end position="203"/>
    </location>
</feature>
<evidence type="ECO:0000256" key="8">
    <source>
        <dbReference type="ARBA" id="ARBA00023136"/>
    </source>
</evidence>
<keyword evidence="14" id="KW-1185">Reference proteome</keyword>
<keyword evidence="8" id="KW-0472">Membrane</keyword>
<feature type="domain" description="Vta1/callose synthase N-terminal" evidence="11">
    <location>
        <begin position="12"/>
        <end position="160"/>
    </location>
</feature>
<dbReference type="EMBL" id="BSXN01000683">
    <property type="protein sequence ID" value="GME69475.1"/>
    <property type="molecule type" value="Genomic_DNA"/>
</dbReference>
<feature type="region of interest" description="Disordered" evidence="10">
    <location>
        <begin position="162"/>
        <end position="206"/>
    </location>
</feature>
<protein>
    <submittedName>
        <fullName evidence="13">Unnamed protein product</fullName>
    </submittedName>
</protein>
<sequence>MSIIPDEIKKLIGPTIKRADEIEQINPAISYFCKLYSSELVISEGSYKSNDKIASYAMNLLDEIENLKNEFKESQKDIFELISDKDSAYAYTENFAISVFNRAFLEVKNHKTTKLTPDKFMASVVFMNLLKLWNPIFTEEIEMKIKYAKFHAARILKAYRSNQNPNDYIPPEEEQEEQEDKNTEQKDQQRQEEEEEEEAEEEEKALKQLMSRSALVTANDDLTETSTGLPNVPTTIPQSPGPSTHAYNNNTELDDTESIIPHTSTELDDLQKVLQSPPSDLNGSPPDNSSSTDLKYPSEPPELPTVPQDVERELDLGLPSAPVYLKGEYTLGLPTAPTKVPSTGAPKLPSKPSSSSINTTPLIPQIPPIPPVTQVPQIPQIPQIPQVTQMPHISQAHTVTTKKVSQGIPPRPSVSSFTDTKSLTTVPITQDSKTRTRHISKDEINKMMMNDEIIVQAQKRAKFAISALNYEDIPTAIKELEQALKLLKG</sequence>
<dbReference type="InterPro" id="IPR041212">
    <property type="entry name" value="Vta1_C"/>
</dbReference>
<dbReference type="GO" id="GO:0032511">
    <property type="term" value="P:late endosome to vacuole transport via multivesicular body sorting pathway"/>
    <property type="evidence" value="ECO:0007669"/>
    <property type="project" value="InterPro"/>
</dbReference>
<evidence type="ECO:0000313" key="13">
    <source>
        <dbReference type="EMBL" id="GME69475.1"/>
    </source>
</evidence>
<feature type="domain" description="Vta1 C-terminal" evidence="12">
    <location>
        <begin position="452"/>
        <end position="487"/>
    </location>
</feature>
<dbReference type="Pfam" id="PF04652">
    <property type="entry name" value="Vta1"/>
    <property type="match status" value="1"/>
</dbReference>
<dbReference type="InterPro" id="IPR023175">
    <property type="entry name" value="Vta1/CALS_N_sf"/>
</dbReference>
<dbReference type="Gene3D" id="1.25.40.270">
    <property type="entry name" value="Vacuolar protein sorting-associated protein vta1"/>
    <property type="match status" value="1"/>
</dbReference>
<feature type="compositionally biased region" description="Polar residues" evidence="10">
    <location>
        <begin position="273"/>
        <end position="293"/>
    </location>
</feature>
<dbReference type="PANTHER" id="PTHR46009:SF1">
    <property type="entry name" value="VACUOLAR PROTEIN SORTING-ASSOCIATED PROTEIN VTA1 HOMOLOG"/>
    <property type="match status" value="1"/>
</dbReference>
<feature type="compositionally biased region" description="Acidic residues" evidence="10">
    <location>
        <begin position="170"/>
        <end position="179"/>
    </location>
</feature>
<comment type="similarity">
    <text evidence="3">Belongs to the VTA1 family.</text>
</comment>
<evidence type="ECO:0000259" key="11">
    <source>
        <dbReference type="Pfam" id="PF04652"/>
    </source>
</evidence>
<dbReference type="InterPro" id="IPR039431">
    <property type="entry name" value="Vta1/CALS_N"/>
</dbReference>
<dbReference type="AlphaFoldDB" id="A0A9W6WG04"/>
<comment type="caution">
    <text evidence="13">The sequence shown here is derived from an EMBL/GenBank/DDBJ whole genome shotgun (WGS) entry which is preliminary data.</text>
</comment>
<evidence type="ECO:0000313" key="14">
    <source>
        <dbReference type="Proteomes" id="UP001165120"/>
    </source>
</evidence>
<keyword evidence="6" id="KW-0967">Endosome</keyword>
<evidence type="ECO:0000256" key="9">
    <source>
        <dbReference type="SAM" id="Coils"/>
    </source>
</evidence>
<dbReference type="GO" id="GO:0005771">
    <property type="term" value="C:multivesicular body"/>
    <property type="evidence" value="ECO:0007669"/>
    <property type="project" value="TreeGrafter"/>
</dbReference>
<feature type="region of interest" description="Disordered" evidence="10">
    <location>
        <begin position="222"/>
        <end position="315"/>
    </location>
</feature>
<accession>A0A9W6WG04</accession>
<dbReference type="Pfam" id="PF18097">
    <property type="entry name" value="Vta1_C"/>
    <property type="match status" value="1"/>
</dbReference>
<evidence type="ECO:0000256" key="2">
    <source>
        <dbReference type="ARBA" id="ARBA00004496"/>
    </source>
</evidence>
<feature type="region of interest" description="Disordered" evidence="10">
    <location>
        <begin position="334"/>
        <end position="357"/>
    </location>
</feature>
<evidence type="ECO:0000256" key="7">
    <source>
        <dbReference type="ARBA" id="ARBA00022927"/>
    </source>
</evidence>
<keyword evidence="5" id="KW-0963">Cytoplasm</keyword>
<dbReference type="InterPro" id="IPR044538">
    <property type="entry name" value="Vta1-like"/>
</dbReference>